<gene>
    <name evidence="2" type="ORF">NE536_03325</name>
</gene>
<evidence type="ECO:0000256" key="1">
    <source>
        <dbReference type="SAM" id="SignalP"/>
    </source>
</evidence>
<feature type="chain" id="PRO_5040836578" evidence="1">
    <location>
        <begin position="35"/>
        <end position="104"/>
    </location>
</feature>
<dbReference type="AlphaFoldDB" id="A0A9X2WSB1"/>
<keyword evidence="1" id="KW-0732">Signal</keyword>
<feature type="signal peptide" evidence="1">
    <location>
        <begin position="1"/>
        <end position="34"/>
    </location>
</feature>
<sequence length="104" mass="11548">MNLKTANLSNSYSHKFALLALLTIGTCISLSSHAAPLTISQQQAVNAHFSKLAKTQHAAETQMTEQLKQDFTQQLTVQEHEFMNDICPKYGMTFDVTTNACLRS</sequence>
<comment type="caution">
    <text evidence="2">The sequence shown here is derived from an EMBL/GenBank/DDBJ whole genome shotgun (WGS) entry which is preliminary data.</text>
</comment>
<name>A0A9X2WSB1_9GAMM</name>
<protein>
    <submittedName>
        <fullName evidence="2">Uncharacterized protein</fullName>
    </submittedName>
</protein>
<reference evidence="2" key="1">
    <citation type="journal article" date="2023" name="Int. J. Syst. Evol. Microbiol.">
        <title>&lt;i&gt;Shewanella septentrionalis&lt;/i&gt; sp. nov. and &lt;i&gt;Shewanella holmiensis&lt;/i&gt; sp. nov., isolated from Baltic Sea water and sediments.</title>
        <authorList>
            <person name="Martin-Rodriguez A.J."/>
            <person name="Thorell K."/>
            <person name="Joffre E."/>
            <person name="Jensie-Markopoulos S."/>
            <person name="Moore E.R.B."/>
            <person name="Sjoling A."/>
        </authorList>
    </citation>
    <scope>NUCLEOTIDE SEQUENCE</scope>
    <source>
        <strain evidence="2">SP1W3</strain>
    </source>
</reference>
<dbReference type="EMBL" id="JAMTCC010000004">
    <property type="protein sequence ID" value="MCT7944396.1"/>
    <property type="molecule type" value="Genomic_DNA"/>
</dbReference>
<evidence type="ECO:0000313" key="2">
    <source>
        <dbReference type="EMBL" id="MCT7944396.1"/>
    </source>
</evidence>
<organism evidence="2 3">
    <name type="scientific">Shewanella septentrionalis</name>
    <dbReference type="NCBI Taxonomy" id="2952223"/>
    <lineage>
        <taxon>Bacteria</taxon>
        <taxon>Pseudomonadati</taxon>
        <taxon>Pseudomonadota</taxon>
        <taxon>Gammaproteobacteria</taxon>
        <taxon>Alteromonadales</taxon>
        <taxon>Shewanellaceae</taxon>
        <taxon>Shewanella</taxon>
    </lineage>
</organism>
<evidence type="ECO:0000313" key="3">
    <source>
        <dbReference type="Proteomes" id="UP001155604"/>
    </source>
</evidence>
<dbReference type="Proteomes" id="UP001155604">
    <property type="component" value="Unassembled WGS sequence"/>
</dbReference>
<accession>A0A9X2WSB1</accession>
<keyword evidence="3" id="KW-1185">Reference proteome</keyword>
<dbReference type="RefSeq" id="WP_261271794.1">
    <property type="nucleotide sequence ID" value="NZ_JAMTCC010000004.1"/>
</dbReference>
<proteinExistence type="predicted"/>